<name>A0AAW7DFR5_9FLAO</name>
<dbReference type="Pfam" id="PF13595">
    <property type="entry name" value="DUF4138"/>
    <property type="match status" value="1"/>
</dbReference>
<dbReference type="EMBL" id="JACALR010000002">
    <property type="protein sequence ID" value="MDM1550488.1"/>
    <property type="molecule type" value="Genomic_DNA"/>
</dbReference>
<evidence type="ECO:0000313" key="2">
    <source>
        <dbReference type="Proteomes" id="UP001173578"/>
    </source>
</evidence>
<dbReference type="NCBIfam" id="TIGR03780">
    <property type="entry name" value="Bac_Flav_CT_N"/>
    <property type="match status" value="1"/>
</dbReference>
<accession>A0AAW7DFR5</accession>
<sequence length="297" mass="34463">MKINYKHILFLILILGVNQLLFAQDSVQNALKLAKIEPYLMNVTYDKTSHLIFPSNIRYVDLGSDFIIAEKADDAENVLRIKAAIKDFEPETNFSVITNDGKFYNFNVYYSPYPENLSYNLFSMKKELNKVEGNKILFNELGNQPASLTDLIMETIYQNNKSIIKHIGIAKFGIQFILKGLYNHEGNYYFHLEMKNRSNVPFDIDFIHFKIAEKKLAKRSVIQNQILKPLRSYQSLDSIKGKSIGRNVFLLDQFTLTEDLVLFIEIYEKNGGRNQTLQVENSDLIHAQLIDEMHLKF</sequence>
<reference evidence="1" key="1">
    <citation type="submission" date="2020-06" db="EMBL/GenBank/DDBJ databases">
        <authorList>
            <person name="Dong N."/>
        </authorList>
    </citation>
    <scope>NUCLEOTIDE SEQUENCE</scope>
    <source>
        <strain evidence="1">210</strain>
    </source>
</reference>
<reference evidence="1" key="2">
    <citation type="journal article" date="2022" name="Sci. Total Environ.">
        <title>Prevalence, transmission, and molecular epidemiology of tet(X)-positive bacteria among humans, animals, and environmental niches in China: An epidemiological, and genomic-based study.</title>
        <authorList>
            <person name="Dong N."/>
            <person name="Zeng Y."/>
            <person name="Cai C."/>
            <person name="Sun C."/>
            <person name="Lu J."/>
            <person name="Liu C."/>
            <person name="Zhou H."/>
            <person name="Sun Q."/>
            <person name="Shu L."/>
            <person name="Wang H."/>
            <person name="Wang Y."/>
            <person name="Wang S."/>
            <person name="Wu C."/>
            <person name="Chan E.W."/>
            <person name="Chen G."/>
            <person name="Shen Z."/>
            <person name="Chen S."/>
            <person name="Zhang R."/>
        </authorList>
    </citation>
    <scope>NUCLEOTIDE SEQUENCE</scope>
    <source>
        <strain evidence="1">210</strain>
    </source>
</reference>
<dbReference type="AlphaFoldDB" id="A0AAW7DFR5"/>
<gene>
    <name evidence="1" type="primary">traN</name>
    <name evidence="1" type="ORF">HX095_04605</name>
</gene>
<dbReference type="RefSeq" id="WP_276682043.1">
    <property type="nucleotide sequence ID" value="NZ_JACALR010000002.1"/>
</dbReference>
<organism evidence="1 2">
    <name type="scientific">Empedobacter falsenii</name>
    <dbReference type="NCBI Taxonomy" id="343874"/>
    <lineage>
        <taxon>Bacteria</taxon>
        <taxon>Pseudomonadati</taxon>
        <taxon>Bacteroidota</taxon>
        <taxon>Flavobacteriia</taxon>
        <taxon>Flavobacteriales</taxon>
        <taxon>Weeksellaceae</taxon>
        <taxon>Empedobacter</taxon>
    </lineage>
</organism>
<dbReference type="Proteomes" id="UP001173578">
    <property type="component" value="Unassembled WGS sequence"/>
</dbReference>
<dbReference type="InterPro" id="IPR022298">
    <property type="entry name" value="Conjug_transposon_TraN"/>
</dbReference>
<comment type="caution">
    <text evidence="1">The sequence shown here is derived from an EMBL/GenBank/DDBJ whole genome shotgun (WGS) entry which is preliminary data.</text>
</comment>
<proteinExistence type="predicted"/>
<evidence type="ECO:0000313" key="1">
    <source>
        <dbReference type="EMBL" id="MDM1550488.1"/>
    </source>
</evidence>
<protein>
    <submittedName>
        <fullName evidence="1">Conjugative transposon protein TraN</fullName>
    </submittedName>
</protein>